<evidence type="ECO:0000256" key="3">
    <source>
        <dbReference type="ARBA" id="ARBA00023012"/>
    </source>
</evidence>
<dbReference type="InterPro" id="IPR036890">
    <property type="entry name" value="HATPase_C_sf"/>
</dbReference>
<dbReference type="PANTHER" id="PTHR43719:SF28">
    <property type="entry name" value="PEROXIDE STRESS-ACTIVATED HISTIDINE KINASE MAK1-RELATED"/>
    <property type="match status" value="1"/>
</dbReference>
<evidence type="ECO:0000256" key="1">
    <source>
        <dbReference type="ARBA" id="ARBA00022553"/>
    </source>
</evidence>
<feature type="domain" description="Histidine kinase" evidence="4">
    <location>
        <begin position="1"/>
        <end position="93"/>
    </location>
</feature>
<accession>A0A2U3JYF5</accession>
<keyword evidence="2" id="KW-0418">Kinase</keyword>
<dbReference type="EMBL" id="OMOF01000015">
    <property type="protein sequence ID" value="SPF32473.1"/>
    <property type="molecule type" value="Genomic_DNA"/>
</dbReference>
<name>A0A2U3JYF5_9FIRM</name>
<reference evidence="6" key="1">
    <citation type="submission" date="2018-02" db="EMBL/GenBank/DDBJ databases">
        <authorList>
            <person name="Hausmann B."/>
        </authorList>
    </citation>
    <scope>NUCLEOTIDE SEQUENCE [LARGE SCALE GENOMIC DNA]</scope>
    <source>
        <strain evidence="6">Peat soil MAG SbF1</strain>
    </source>
</reference>
<evidence type="ECO:0000256" key="2">
    <source>
        <dbReference type="ARBA" id="ARBA00022777"/>
    </source>
</evidence>
<protein>
    <recommendedName>
        <fullName evidence="4">Histidine kinase domain-containing protein</fullName>
    </recommendedName>
</protein>
<dbReference type="Proteomes" id="UP000238916">
    <property type="component" value="Unassembled WGS sequence"/>
</dbReference>
<gene>
    <name evidence="5" type="ORF">SBF1_1110039</name>
</gene>
<dbReference type="InterPro" id="IPR050956">
    <property type="entry name" value="2C_system_His_kinase"/>
</dbReference>
<dbReference type="Gene3D" id="3.30.565.10">
    <property type="entry name" value="Histidine kinase-like ATPase, C-terminal domain"/>
    <property type="match status" value="1"/>
</dbReference>
<evidence type="ECO:0000313" key="5">
    <source>
        <dbReference type="EMBL" id="SPF32473.1"/>
    </source>
</evidence>
<organism evidence="5 6">
    <name type="scientific">Candidatus Desulfosporosinus infrequens</name>
    <dbReference type="NCBI Taxonomy" id="2043169"/>
    <lineage>
        <taxon>Bacteria</taxon>
        <taxon>Bacillati</taxon>
        <taxon>Bacillota</taxon>
        <taxon>Clostridia</taxon>
        <taxon>Eubacteriales</taxon>
        <taxon>Desulfitobacteriaceae</taxon>
        <taxon>Desulfosporosinus</taxon>
    </lineage>
</organism>
<keyword evidence="2" id="KW-0808">Transferase</keyword>
<dbReference type="InterPro" id="IPR005467">
    <property type="entry name" value="His_kinase_dom"/>
</dbReference>
<dbReference type="PROSITE" id="PS50109">
    <property type="entry name" value="HIS_KIN"/>
    <property type="match status" value="1"/>
</dbReference>
<dbReference type="SUPFAM" id="SSF55874">
    <property type="entry name" value="ATPase domain of HSP90 chaperone/DNA topoisomerase II/histidine kinase"/>
    <property type="match status" value="1"/>
</dbReference>
<sequence length="137" mass="15565">MLTIINDILDLSKIEAGKVILSREKFDINILVNEVDKLIKSLAVRKELKYQSYIDKELGGQLVGDPGRLKQILFNLLGNAIKFTEHGSIELSITKGKALRNGIKTKLFCIYICEDEKTFCSNFKRRTGKAVDTLLYR</sequence>
<dbReference type="GO" id="GO:0000160">
    <property type="term" value="P:phosphorelay signal transduction system"/>
    <property type="evidence" value="ECO:0007669"/>
    <property type="project" value="UniProtKB-KW"/>
</dbReference>
<proteinExistence type="predicted"/>
<evidence type="ECO:0000313" key="6">
    <source>
        <dbReference type="Proteomes" id="UP000238916"/>
    </source>
</evidence>
<dbReference type="PANTHER" id="PTHR43719">
    <property type="entry name" value="TWO-COMPONENT HISTIDINE KINASE"/>
    <property type="match status" value="1"/>
</dbReference>
<keyword evidence="3" id="KW-0902">Two-component regulatory system</keyword>
<keyword evidence="1" id="KW-0597">Phosphoprotein</keyword>
<evidence type="ECO:0000259" key="4">
    <source>
        <dbReference type="PROSITE" id="PS50109"/>
    </source>
</evidence>
<dbReference type="AlphaFoldDB" id="A0A2U3JYF5"/>
<dbReference type="GO" id="GO:0016301">
    <property type="term" value="F:kinase activity"/>
    <property type="evidence" value="ECO:0007669"/>
    <property type="project" value="UniProtKB-KW"/>
</dbReference>